<dbReference type="AlphaFoldDB" id="A0AA38HFW2"/>
<dbReference type="PANTHER" id="PTHR11200:SF257">
    <property type="entry name" value="PHOSPHOINOSITIDE 5-PHOSPHATASE"/>
    <property type="match status" value="1"/>
</dbReference>
<evidence type="ECO:0000259" key="5">
    <source>
        <dbReference type="PROSITE" id="PS50275"/>
    </source>
</evidence>
<dbReference type="EMBL" id="JALNTZ010003950">
    <property type="protein sequence ID" value="KAJ3615705.1"/>
    <property type="molecule type" value="Genomic_DNA"/>
</dbReference>
<proteinExistence type="inferred from homology"/>
<dbReference type="PROSITE" id="PS50275">
    <property type="entry name" value="SAC"/>
    <property type="match status" value="1"/>
</dbReference>
<dbReference type="InterPro" id="IPR036691">
    <property type="entry name" value="Endo/exonu/phosph_ase_sf"/>
</dbReference>
<dbReference type="InterPro" id="IPR002013">
    <property type="entry name" value="SAC_dom"/>
</dbReference>
<dbReference type="PANTHER" id="PTHR11200">
    <property type="entry name" value="INOSITOL 5-PHOSPHATASE"/>
    <property type="match status" value="1"/>
</dbReference>
<gene>
    <name evidence="6" type="ORF">Zmor_012366</name>
</gene>
<sequence length="515" mass="58482">MPQKNILRTNCLDCLDRTNIVQQSIGGFMLELQLDALGLPSKYYERFSKVFRLIWHNNGNMISNYYTGTDALNSELALTGRRTARSIVNDGIKSVTRIYKNNVKDAKVQELIDLILTTPHPSYSAPNRPLLLKIRLCIATYNVNGLACPASISLGPWYLLHSAMCNLPQLLAYDNYRLTDYVVDDPPDIYAIGFQEIVNIDVGRFLKQYSLGVQAEVDSRFLSYSWNTHNMTLFVLALDTLGTSYKLLTRQQLVGVCLYLFVADSLLCDVHDVMVETTKVGLHGFAGNKGCVAVSFQVKDTAICCASAHLTAGQLNVYDRLRDLQDINRLTLFKGKGILSHNYVFWFGDLNFRIDLPADFIRKKIKENCLQPLLKKDQLLMLCSPRGALSYFHEGSIHFNPTYKFNLNSDVYDTSEKARAPAWTDRILFFVNKQAVYGNVTQYYYNSCNLRISDHRPVSAVFDITVLEIVNSLFLREFLSNFAYLAYRQDNDLRQEIIKNFSSSSSGHLCDIPSP</sequence>
<dbReference type="SUPFAM" id="SSF56219">
    <property type="entry name" value="DNase I-like"/>
    <property type="match status" value="1"/>
</dbReference>
<dbReference type="SMART" id="SM00128">
    <property type="entry name" value="IPPc"/>
    <property type="match status" value="1"/>
</dbReference>
<keyword evidence="7" id="KW-1185">Reference proteome</keyword>
<comment type="caution">
    <text evidence="6">The sequence shown here is derived from an EMBL/GenBank/DDBJ whole genome shotgun (WGS) entry which is preliminary data.</text>
</comment>
<feature type="domain" description="SAC" evidence="5">
    <location>
        <begin position="1"/>
        <end position="68"/>
    </location>
</feature>
<accession>A0AA38HFW2</accession>
<reference evidence="6" key="1">
    <citation type="journal article" date="2023" name="G3 (Bethesda)">
        <title>Whole genome assemblies of Zophobas morio and Tenebrio molitor.</title>
        <authorList>
            <person name="Kaur S."/>
            <person name="Stinson S.A."/>
            <person name="diCenzo G.C."/>
        </authorList>
    </citation>
    <scope>NUCLEOTIDE SEQUENCE</scope>
    <source>
        <strain evidence="6">QUZm001</strain>
    </source>
</reference>
<dbReference type="EC" id="3.1.3.36" evidence="3"/>
<dbReference type="Proteomes" id="UP001168821">
    <property type="component" value="Unassembled WGS sequence"/>
</dbReference>
<dbReference type="GO" id="GO:0046856">
    <property type="term" value="P:phosphatidylinositol dephosphorylation"/>
    <property type="evidence" value="ECO:0007669"/>
    <property type="project" value="InterPro"/>
</dbReference>
<evidence type="ECO:0000256" key="3">
    <source>
        <dbReference type="ARBA" id="ARBA00013044"/>
    </source>
</evidence>
<evidence type="ECO:0000256" key="1">
    <source>
        <dbReference type="ARBA" id="ARBA00008943"/>
    </source>
</evidence>
<dbReference type="InterPro" id="IPR000300">
    <property type="entry name" value="IPPc"/>
</dbReference>
<organism evidence="6 7">
    <name type="scientific">Zophobas morio</name>
    <dbReference type="NCBI Taxonomy" id="2755281"/>
    <lineage>
        <taxon>Eukaryota</taxon>
        <taxon>Metazoa</taxon>
        <taxon>Ecdysozoa</taxon>
        <taxon>Arthropoda</taxon>
        <taxon>Hexapoda</taxon>
        <taxon>Insecta</taxon>
        <taxon>Pterygota</taxon>
        <taxon>Neoptera</taxon>
        <taxon>Endopterygota</taxon>
        <taxon>Coleoptera</taxon>
        <taxon>Polyphaga</taxon>
        <taxon>Cucujiformia</taxon>
        <taxon>Tenebrionidae</taxon>
        <taxon>Zophobas</taxon>
    </lineage>
</organism>
<evidence type="ECO:0000313" key="6">
    <source>
        <dbReference type="EMBL" id="KAJ3615705.1"/>
    </source>
</evidence>
<protein>
    <recommendedName>
        <fullName evidence="3">phosphoinositide 5-phosphatase</fullName>
        <ecNumber evidence="3">3.1.3.36</ecNumber>
    </recommendedName>
</protein>
<evidence type="ECO:0000256" key="4">
    <source>
        <dbReference type="ARBA" id="ARBA00022801"/>
    </source>
</evidence>
<dbReference type="Gene3D" id="3.60.10.10">
    <property type="entry name" value="Endonuclease/exonuclease/phosphatase"/>
    <property type="match status" value="1"/>
</dbReference>
<comment type="similarity">
    <text evidence="1">Belongs to the synaptojanin family.</text>
</comment>
<evidence type="ECO:0000313" key="7">
    <source>
        <dbReference type="Proteomes" id="UP001168821"/>
    </source>
</evidence>
<comment type="similarity">
    <text evidence="2">In the central section; belongs to the inositol 1,4,5-trisphosphate 5-phosphatase family.</text>
</comment>
<dbReference type="GO" id="GO:0004439">
    <property type="term" value="F:phosphatidylinositol-4,5-bisphosphate 5-phosphatase activity"/>
    <property type="evidence" value="ECO:0007669"/>
    <property type="project" value="UniProtKB-EC"/>
</dbReference>
<evidence type="ECO:0000256" key="2">
    <source>
        <dbReference type="ARBA" id="ARBA00009678"/>
    </source>
</evidence>
<name>A0AA38HFW2_9CUCU</name>
<dbReference type="Pfam" id="PF22669">
    <property type="entry name" value="Exo_endo_phos2"/>
    <property type="match status" value="1"/>
</dbReference>
<keyword evidence="4" id="KW-0378">Hydrolase</keyword>
<dbReference type="InterPro" id="IPR046985">
    <property type="entry name" value="IP5"/>
</dbReference>